<evidence type="ECO:0000256" key="16">
    <source>
        <dbReference type="SAM" id="Phobius"/>
    </source>
</evidence>
<name>A0A4S4F1Q5_CAMSN</name>
<evidence type="ECO:0000256" key="12">
    <source>
        <dbReference type="ARBA" id="ARBA00023180"/>
    </source>
</evidence>
<evidence type="ECO:0000256" key="15">
    <source>
        <dbReference type="PROSITE-ProRule" id="PRU10141"/>
    </source>
</evidence>
<dbReference type="STRING" id="542762.A0A4S4F1Q5"/>
<evidence type="ECO:0000259" key="18">
    <source>
        <dbReference type="PROSITE" id="PS50011"/>
    </source>
</evidence>
<evidence type="ECO:0000256" key="2">
    <source>
        <dbReference type="ARBA" id="ARBA00012513"/>
    </source>
</evidence>
<keyword evidence="3" id="KW-0723">Serine/threonine-protein kinase</keyword>
<evidence type="ECO:0000256" key="7">
    <source>
        <dbReference type="ARBA" id="ARBA00022741"/>
    </source>
</evidence>
<evidence type="ECO:0000256" key="3">
    <source>
        <dbReference type="ARBA" id="ARBA00022527"/>
    </source>
</evidence>
<evidence type="ECO:0000256" key="5">
    <source>
        <dbReference type="ARBA" id="ARBA00022692"/>
    </source>
</evidence>
<evidence type="ECO:0000256" key="10">
    <source>
        <dbReference type="ARBA" id="ARBA00022989"/>
    </source>
</evidence>
<keyword evidence="5 16" id="KW-0812">Transmembrane</keyword>
<evidence type="ECO:0000256" key="17">
    <source>
        <dbReference type="SAM" id="SignalP"/>
    </source>
</evidence>
<sequence>MHLHPSPSSSLFFMITLIFILIHIPLSVHATDEQFLNCSKTFQCANMQNIDYPFWGGNRPDYCGHPGFMLDCQVNKAPQITILSQAYQVLEINYMTQTLMIARQDFWNSTCPKNLQNTTIDFTLFSYASNAQNLTLFFGCSQIPVLQLRSSGQFNCSVNGIDDRNYYLTRSTPFSNSTISCFSSVIVPVFQSAAQALEGNSSSSTSLKAALDGGFGLQWSANSDLCSQCVASGGQCGYESGSSSFTCFCSDKAYASSCSATQNGSTKGLQVWLKIGIAFSLSLPGMIIFIIIKIYCRRRRCIASVKAVAFWKKDREDDQNVKAFMRQYGSLAPKRYSHSDIEKMTNSFEDKLGQGGYGTVYKGKISDGGLVAVKLLNEAKGNGEEFINEVASISKTSHVNVVTLLGFCYERNKRALVYEFMPNGSLDKFIYDIGGLNTKTRLEWKTMYQISVGIARGLEYLHGGCNTRIVHFDIKPQNILLDEDFCPKISDFGLAKLCQKKESVISMLGMRGTVGYIAPEVFSRAFGGVSHKSDVYSYGMMVLEMTRARNTYEGGVVQSSEMYFPHLFYENLKHGEDLRLDGVTNEEEEETSRKMIIVGLWCIQTNPSDRPSMSKVVEMLEGNIQCLQVPPKPFLFSPARSVEDSSYLSVTNEGKEGEEKERGFFIEQSRSTEAACSSLVTQI</sequence>
<dbReference type="Gene3D" id="3.30.200.20">
    <property type="entry name" value="Phosphorylase Kinase, domain 1"/>
    <property type="match status" value="1"/>
</dbReference>
<keyword evidence="4" id="KW-0808">Transferase</keyword>
<dbReference type="Pfam" id="PF14380">
    <property type="entry name" value="WAK_assoc"/>
    <property type="match status" value="1"/>
</dbReference>
<protein>
    <recommendedName>
        <fullName evidence="2">non-specific serine/threonine protein kinase</fullName>
        <ecNumber evidence="2">2.7.11.1</ecNumber>
    </recommendedName>
</protein>
<dbReference type="FunFam" id="1.10.510.10:FF:000590">
    <property type="entry name" value="PR5-like receptor kinase"/>
    <property type="match status" value="1"/>
</dbReference>
<evidence type="ECO:0000256" key="8">
    <source>
        <dbReference type="ARBA" id="ARBA00022777"/>
    </source>
</evidence>
<comment type="subcellular location">
    <subcellularLocation>
        <location evidence="1">Membrane</location>
        <topology evidence="1">Single-pass type I membrane protein</topology>
    </subcellularLocation>
</comment>
<evidence type="ECO:0000256" key="11">
    <source>
        <dbReference type="ARBA" id="ARBA00023136"/>
    </source>
</evidence>
<evidence type="ECO:0000256" key="4">
    <source>
        <dbReference type="ARBA" id="ARBA00022679"/>
    </source>
</evidence>
<keyword evidence="11 16" id="KW-0472">Membrane</keyword>
<evidence type="ECO:0000256" key="6">
    <source>
        <dbReference type="ARBA" id="ARBA00022729"/>
    </source>
</evidence>
<dbReference type="CDD" id="cd14066">
    <property type="entry name" value="STKc_IRAK"/>
    <property type="match status" value="1"/>
</dbReference>
<comment type="catalytic activity">
    <reaction evidence="14">
        <text>L-seryl-[protein] + ATP = O-phospho-L-seryl-[protein] + ADP + H(+)</text>
        <dbReference type="Rhea" id="RHEA:17989"/>
        <dbReference type="Rhea" id="RHEA-COMP:9863"/>
        <dbReference type="Rhea" id="RHEA-COMP:11604"/>
        <dbReference type="ChEBI" id="CHEBI:15378"/>
        <dbReference type="ChEBI" id="CHEBI:29999"/>
        <dbReference type="ChEBI" id="CHEBI:30616"/>
        <dbReference type="ChEBI" id="CHEBI:83421"/>
        <dbReference type="ChEBI" id="CHEBI:456216"/>
        <dbReference type="EC" id="2.7.11.1"/>
    </reaction>
</comment>
<feature type="binding site" evidence="15">
    <location>
        <position position="374"/>
    </location>
    <ligand>
        <name>ATP</name>
        <dbReference type="ChEBI" id="CHEBI:30616"/>
    </ligand>
</feature>
<dbReference type="InterPro" id="IPR011009">
    <property type="entry name" value="Kinase-like_dom_sf"/>
</dbReference>
<dbReference type="EMBL" id="SDRB02000500">
    <property type="protein sequence ID" value="THG23102.1"/>
    <property type="molecule type" value="Genomic_DNA"/>
</dbReference>
<dbReference type="FunFam" id="3.30.200.20:FF:000178">
    <property type="entry name" value="serine/threonine-protein kinase PBS1-like"/>
    <property type="match status" value="1"/>
</dbReference>
<dbReference type="PANTHER" id="PTHR27009">
    <property type="entry name" value="RUST RESISTANCE KINASE LR10-RELATED"/>
    <property type="match status" value="1"/>
</dbReference>
<proteinExistence type="predicted"/>
<dbReference type="InterPro" id="IPR032872">
    <property type="entry name" value="WAK_assoc_C"/>
</dbReference>
<dbReference type="SUPFAM" id="SSF56112">
    <property type="entry name" value="Protein kinase-like (PK-like)"/>
    <property type="match status" value="1"/>
</dbReference>
<dbReference type="Gene3D" id="1.10.510.10">
    <property type="entry name" value="Transferase(Phosphotransferase) domain 1"/>
    <property type="match status" value="1"/>
</dbReference>
<dbReference type="GO" id="GO:0016020">
    <property type="term" value="C:membrane"/>
    <property type="evidence" value="ECO:0007669"/>
    <property type="project" value="UniProtKB-SubCell"/>
</dbReference>
<evidence type="ECO:0000256" key="1">
    <source>
        <dbReference type="ARBA" id="ARBA00004479"/>
    </source>
</evidence>
<dbReference type="EC" id="2.7.11.1" evidence="2"/>
<keyword evidence="6 17" id="KW-0732">Signal</keyword>
<keyword evidence="12" id="KW-0325">Glycoprotein</keyword>
<comment type="caution">
    <text evidence="19">The sequence shown here is derived from an EMBL/GenBank/DDBJ whole genome shotgun (WGS) entry which is preliminary data.</text>
</comment>
<feature type="signal peptide" evidence="17">
    <location>
        <begin position="1"/>
        <end position="30"/>
    </location>
</feature>
<dbReference type="SMART" id="SM00220">
    <property type="entry name" value="S_TKc"/>
    <property type="match status" value="1"/>
</dbReference>
<evidence type="ECO:0000256" key="14">
    <source>
        <dbReference type="ARBA" id="ARBA00048679"/>
    </source>
</evidence>
<keyword evidence="8" id="KW-0418">Kinase</keyword>
<comment type="catalytic activity">
    <reaction evidence="13">
        <text>L-threonyl-[protein] + ATP = O-phospho-L-threonyl-[protein] + ADP + H(+)</text>
        <dbReference type="Rhea" id="RHEA:46608"/>
        <dbReference type="Rhea" id="RHEA-COMP:11060"/>
        <dbReference type="Rhea" id="RHEA-COMP:11605"/>
        <dbReference type="ChEBI" id="CHEBI:15378"/>
        <dbReference type="ChEBI" id="CHEBI:30013"/>
        <dbReference type="ChEBI" id="CHEBI:30616"/>
        <dbReference type="ChEBI" id="CHEBI:61977"/>
        <dbReference type="ChEBI" id="CHEBI:456216"/>
        <dbReference type="EC" id="2.7.11.1"/>
    </reaction>
</comment>
<evidence type="ECO:0000256" key="9">
    <source>
        <dbReference type="ARBA" id="ARBA00022840"/>
    </source>
</evidence>
<dbReference type="GO" id="GO:0004674">
    <property type="term" value="F:protein serine/threonine kinase activity"/>
    <property type="evidence" value="ECO:0007669"/>
    <property type="project" value="UniProtKB-KW"/>
</dbReference>
<feature type="domain" description="Protein kinase" evidence="18">
    <location>
        <begin position="346"/>
        <end position="635"/>
    </location>
</feature>
<keyword evidence="20" id="KW-1185">Reference proteome</keyword>
<dbReference type="PROSITE" id="PS00107">
    <property type="entry name" value="PROTEIN_KINASE_ATP"/>
    <property type="match status" value="1"/>
</dbReference>
<dbReference type="AlphaFoldDB" id="A0A4S4F1Q5"/>
<keyword evidence="7 15" id="KW-0547">Nucleotide-binding</keyword>
<keyword evidence="10 16" id="KW-1133">Transmembrane helix</keyword>
<dbReference type="PROSITE" id="PS00108">
    <property type="entry name" value="PROTEIN_KINASE_ST"/>
    <property type="match status" value="1"/>
</dbReference>
<dbReference type="InterPro" id="IPR017441">
    <property type="entry name" value="Protein_kinase_ATP_BS"/>
</dbReference>
<dbReference type="Pfam" id="PF13947">
    <property type="entry name" value="GUB_WAK_bind"/>
    <property type="match status" value="1"/>
</dbReference>
<dbReference type="InterPro" id="IPR000719">
    <property type="entry name" value="Prot_kinase_dom"/>
</dbReference>
<dbReference type="InterPro" id="IPR045874">
    <property type="entry name" value="LRK10/LRL21-25-like"/>
</dbReference>
<feature type="chain" id="PRO_5020458834" description="non-specific serine/threonine protein kinase" evidence="17">
    <location>
        <begin position="31"/>
        <end position="683"/>
    </location>
</feature>
<dbReference type="GO" id="GO:0005524">
    <property type="term" value="F:ATP binding"/>
    <property type="evidence" value="ECO:0007669"/>
    <property type="project" value="UniProtKB-UniRule"/>
</dbReference>
<accession>A0A4S4F1Q5</accession>
<dbReference type="Proteomes" id="UP000306102">
    <property type="component" value="Unassembled WGS sequence"/>
</dbReference>
<evidence type="ECO:0000256" key="13">
    <source>
        <dbReference type="ARBA" id="ARBA00047899"/>
    </source>
</evidence>
<dbReference type="Pfam" id="PF00069">
    <property type="entry name" value="Pkinase"/>
    <property type="match status" value="1"/>
</dbReference>
<organism evidence="19 20">
    <name type="scientific">Camellia sinensis var. sinensis</name>
    <name type="common">China tea</name>
    <dbReference type="NCBI Taxonomy" id="542762"/>
    <lineage>
        <taxon>Eukaryota</taxon>
        <taxon>Viridiplantae</taxon>
        <taxon>Streptophyta</taxon>
        <taxon>Embryophyta</taxon>
        <taxon>Tracheophyta</taxon>
        <taxon>Spermatophyta</taxon>
        <taxon>Magnoliopsida</taxon>
        <taxon>eudicotyledons</taxon>
        <taxon>Gunneridae</taxon>
        <taxon>Pentapetalae</taxon>
        <taxon>asterids</taxon>
        <taxon>Ericales</taxon>
        <taxon>Theaceae</taxon>
        <taxon>Camellia</taxon>
    </lineage>
</organism>
<gene>
    <name evidence="19" type="ORF">TEA_028695</name>
</gene>
<dbReference type="InterPro" id="IPR008271">
    <property type="entry name" value="Ser/Thr_kinase_AS"/>
</dbReference>
<evidence type="ECO:0000313" key="19">
    <source>
        <dbReference type="EMBL" id="THG23102.1"/>
    </source>
</evidence>
<keyword evidence="9 15" id="KW-0067">ATP-binding</keyword>
<evidence type="ECO:0000313" key="20">
    <source>
        <dbReference type="Proteomes" id="UP000306102"/>
    </source>
</evidence>
<feature type="transmembrane region" description="Helical" evidence="16">
    <location>
        <begin position="271"/>
        <end position="296"/>
    </location>
</feature>
<reference evidence="19 20" key="1">
    <citation type="journal article" date="2018" name="Proc. Natl. Acad. Sci. U.S.A.">
        <title>Draft genome sequence of Camellia sinensis var. sinensis provides insights into the evolution of the tea genome and tea quality.</title>
        <authorList>
            <person name="Wei C."/>
            <person name="Yang H."/>
            <person name="Wang S."/>
            <person name="Zhao J."/>
            <person name="Liu C."/>
            <person name="Gao L."/>
            <person name="Xia E."/>
            <person name="Lu Y."/>
            <person name="Tai Y."/>
            <person name="She G."/>
            <person name="Sun J."/>
            <person name="Cao H."/>
            <person name="Tong W."/>
            <person name="Gao Q."/>
            <person name="Li Y."/>
            <person name="Deng W."/>
            <person name="Jiang X."/>
            <person name="Wang W."/>
            <person name="Chen Q."/>
            <person name="Zhang S."/>
            <person name="Li H."/>
            <person name="Wu J."/>
            <person name="Wang P."/>
            <person name="Li P."/>
            <person name="Shi C."/>
            <person name="Zheng F."/>
            <person name="Jian J."/>
            <person name="Huang B."/>
            <person name="Shan D."/>
            <person name="Shi M."/>
            <person name="Fang C."/>
            <person name="Yue Y."/>
            <person name="Li F."/>
            <person name="Li D."/>
            <person name="Wei S."/>
            <person name="Han B."/>
            <person name="Jiang C."/>
            <person name="Yin Y."/>
            <person name="Xia T."/>
            <person name="Zhang Z."/>
            <person name="Bennetzen J.L."/>
            <person name="Zhao S."/>
            <person name="Wan X."/>
        </authorList>
    </citation>
    <scope>NUCLEOTIDE SEQUENCE [LARGE SCALE GENOMIC DNA]</scope>
    <source>
        <strain evidence="20">cv. Shuchazao</strain>
        <tissue evidence="19">Leaf</tissue>
    </source>
</reference>
<dbReference type="InterPro" id="IPR025287">
    <property type="entry name" value="WAK_GUB"/>
</dbReference>
<dbReference type="GO" id="GO:0030247">
    <property type="term" value="F:polysaccharide binding"/>
    <property type="evidence" value="ECO:0007669"/>
    <property type="project" value="InterPro"/>
</dbReference>
<dbReference type="PROSITE" id="PS50011">
    <property type="entry name" value="PROTEIN_KINASE_DOM"/>
    <property type="match status" value="1"/>
</dbReference>